<dbReference type="PANTHER" id="PTHR23402:SF1">
    <property type="entry name" value="PYROGLUTAMYL-PEPTIDASE I"/>
    <property type="match status" value="1"/>
</dbReference>
<reference evidence="6 7" key="1">
    <citation type="journal article" date="2011" name="Genome Biol.">
        <title>Comparative genome sequence analysis underscores mycoparasitism as the ancestral life style of Trichoderma.</title>
        <authorList>
            <person name="Kubicek C.P."/>
            <person name="Herrera-Estrella A."/>
            <person name="Seidl-Seiboth V."/>
            <person name="Martinez D.A."/>
            <person name="Druzhinina I.S."/>
            <person name="Thon M."/>
            <person name="Zeilinger S."/>
            <person name="Casas-Flores S."/>
            <person name="Horwitz B.A."/>
            <person name="Mukherjee P.K."/>
            <person name="Mukherjee M."/>
            <person name="Kredics L."/>
            <person name="Alcaraz L.D."/>
            <person name="Aerts A."/>
            <person name="Antal Z."/>
            <person name="Atanasova L."/>
            <person name="Cervantes-Badillo M.G."/>
            <person name="Challacombe J."/>
            <person name="Chertkov O."/>
            <person name="McCluskey K."/>
            <person name="Coulpier F."/>
            <person name="Deshpande N."/>
            <person name="von Doehren H."/>
            <person name="Ebbole D.J."/>
            <person name="Esquivel-Naranjo E.U."/>
            <person name="Fekete E."/>
            <person name="Flipphi M."/>
            <person name="Glaser F."/>
            <person name="Gomez-Rodriguez E.Y."/>
            <person name="Gruber S."/>
            <person name="Han C."/>
            <person name="Henrissat B."/>
            <person name="Hermosa R."/>
            <person name="Hernandez-Onate M."/>
            <person name="Karaffa L."/>
            <person name="Kosti I."/>
            <person name="Le Crom S."/>
            <person name="Lindquist E."/>
            <person name="Lucas S."/>
            <person name="Luebeck M."/>
            <person name="Luebeck P.S."/>
            <person name="Margeot A."/>
            <person name="Metz B."/>
            <person name="Misra M."/>
            <person name="Nevalainen H."/>
            <person name="Omann M."/>
            <person name="Packer N."/>
            <person name="Perrone G."/>
            <person name="Uresti-Rivera E.E."/>
            <person name="Salamov A."/>
            <person name="Schmoll M."/>
            <person name="Seiboth B."/>
            <person name="Shapiro H."/>
            <person name="Sukno S."/>
            <person name="Tamayo-Ramos J.A."/>
            <person name="Tisch D."/>
            <person name="Wiest A."/>
            <person name="Wilkinson H.H."/>
            <person name="Zhang M."/>
            <person name="Coutinho P.M."/>
            <person name="Kenerley C.M."/>
            <person name="Monte E."/>
            <person name="Baker S.E."/>
            <person name="Grigoriev I.V."/>
        </authorList>
    </citation>
    <scope>NUCLEOTIDE SEQUENCE [LARGE SCALE GENOMIC DNA]</scope>
    <source>
        <strain evidence="7">Gv29-8 / FGSC 10586</strain>
    </source>
</reference>
<accession>G9NDC4</accession>
<dbReference type="GO" id="GO:0016920">
    <property type="term" value="F:pyroglutamyl-peptidase activity"/>
    <property type="evidence" value="ECO:0007669"/>
    <property type="project" value="InterPro"/>
</dbReference>
<evidence type="ECO:0000313" key="6">
    <source>
        <dbReference type="EMBL" id="EHK15691.1"/>
    </source>
</evidence>
<organism evidence="6 7">
    <name type="scientific">Hypocrea virens (strain Gv29-8 / FGSC 10586)</name>
    <name type="common">Gliocladium virens</name>
    <name type="synonym">Trichoderma virens</name>
    <dbReference type="NCBI Taxonomy" id="413071"/>
    <lineage>
        <taxon>Eukaryota</taxon>
        <taxon>Fungi</taxon>
        <taxon>Dikarya</taxon>
        <taxon>Ascomycota</taxon>
        <taxon>Pezizomycotina</taxon>
        <taxon>Sordariomycetes</taxon>
        <taxon>Hypocreomycetidae</taxon>
        <taxon>Hypocreales</taxon>
        <taxon>Hypocreaceae</taxon>
        <taxon>Trichoderma</taxon>
    </lineage>
</organism>
<evidence type="ECO:0000256" key="4">
    <source>
        <dbReference type="ARBA" id="ARBA00022801"/>
    </source>
</evidence>
<keyword evidence="2" id="KW-0963">Cytoplasm</keyword>
<dbReference type="Pfam" id="PF01470">
    <property type="entry name" value="Peptidase_C15"/>
    <property type="match status" value="1"/>
</dbReference>
<evidence type="ECO:0000256" key="1">
    <source>
        <dbReference type="ARBA" id="ARBA00006641"/>
    </source>
</evidence>
<comment type="caution">
    <text evidence="6">The sequence shown here is derived from an EMBL/GenBank/DDBJ whole genome shotgun (WGS) entry which is preliminary data.</text>
</comment>
<keyword evidence="3" id="KW-0645">Protease</keyword>
<dbReference type="InterPro" id="IPR016125">
    <property type="entry name" value="Peptidase_C15-like"/>
</dbReference>
<dbReference type="InterPro" id="IPR036440">
    <property type="entry name" value="Peptidase_C15-like_sf"/>
</dbReference>
<dbReference type="EMBL" id="ABDF02000092">
    <property type="protein sequence ID" value="EHK15691.1"/>
    <property type="molecule type" value="Genomic_DNA"/>
</dbReference>
<dbReference type="RefSeq" id="XP_013949885.1">
    <property type="nucleotide sequence ID" value="XM_014094410.1"/>
</dbReference>
<dbReference type="InParanoid" id="G9NDC4"/>
<dbReference type="VEuPathDB" id="FungiDB:TRIVIDRAFT_175383"/>
<comment type="similarity">
    <text evidence="1">Belongs to the peptidase C15 family.</text>
</comment>
<proteinExistence type="inferred from homology"/>
<dbReference type="Proteomes" id="UP000007115">
    <property type="component" value="Unassembled WGS sequence"/>
</dbReference>
<evidence type="ECO:0000256" key="5">
    <source>
        <dbReference type="ARBA" id="ARBA00022807"/>
    </source>
</evidence>
<protein>
    <submittedName>
        <fullName evidence="6">Uncharacterized protein</fullName>
    </submittedName>
</protein>
<dbReference type="PANTHER" id="PTHR23402">
    <property type="entry name" value="PROTEASE FAMILY C15 PYROGLUTAMYL-PEPTIDASE I-RELATED"/>
    <property type="match status" value="1"/>
</dbReference>
<gene>
    <name evidence="6" type="ORF">TRIVIDRAFT_175383</name>
</gene>
<dbReference type="GO" id="GO:0005829">
    <property type="term" value="C:cytosol"/>
    <property type="evidence" value="ECO:0007669"/>
    <property type="project" value="InterPro"/>
</dbReference>
<dbReference type="InterPro" id="IPR000816">
    <property type="entry name" value="Peptidase_C15"/>
</dbReference>
<evidence type="ECO:0000313" key="7">
    <source>
        <dbReference type="Proteomes" id="UP000007115"/>
    </source>
</evidence>
<dbReference type="OrthoDB" id="407146at2759"/>
<keyword evidence="4" id="KW-0378">Hydrolase</keyword>
<dbReference type="GeneID" id="25788860"/>
<dbReference type="GO" id="GO:0006508">
    <property type="term" value="P:proteolysis"/>
    <property type="evidence" value="ECO:0007669"/>
    <property type="project" value="UniProtKB-KW"/>
</dbReference>
<dbReference type="OMA" id="TWRSFAP"/>
<evidence type="ECO:0000256" key="2">
    <source>
        <dbReference type="ARBA" id="ARBA00022490"/>
    </source>
</evidence>
<keyword evidence="5" id="KW-0788">Thiol protease</keyword>
<dbReference type="AlphaFoldDB" id="G9NDC4"/>
<sequence length="303" mass="34876">MGSQVQEELTVLVTGFQPFRSEYPINPSWEIARSLPEYLPPLRVKDPNSRYAVNIPPVRILVHPEPIRVNYKVVRELVPTLWEETYLGRKIDVVIHIGMAGPRLMYQIESRGHRTGYKSLDVDGSHLDELDGNRDENWIWHNLPDVLKTDLNVQNIWERWQQHSSNDMDLRISDDAGRYLCDFIYYSSLATCYKQGKERKVIFFHVPADSSEAVIKQGQEVAVNLIRSIVESEVAKKQKDIHSPFATMCRKATCNTCHKVTWWGCGSHIPSVLDSVPENDWCTCEPKVERDGKQYPPMAKSPN</sequence>
<dbReference type="eggNOG" id="KOG4755">
    <property type="taxonomic scope" value="Eukaryota"/>
</dbReference>
<dbReference type="SUPFAM" id="SSF53182">
    <property type="entry name" value="Pyrrolidone carboxyl peptidase (pyroglutamate aminopeptidase)"/>
    <property type="match status" value="1"/>
</dbReference>
<keyword evidence="7" id="KW-1185">Reference proteome</keyword>
<name>G9NDC4_HYPVG</name>
<evidence type="ECO:0000256" key="3">
    <source>
        <dbReference type="ARBA" id="ARBA00022670"/>
    </source>
</evidence>
<dbReference type="Gene3D" id="3.40.630.20">
    <property type="entry name" value="Peptidase C15, pyroglutamyl peptidase I-like"/>
    <property type="match status" value="1"/>
</dbReference>
<dbReference type="CDD" id="cd00501">
    <property type="entry name" value="Peptidase_C15"/>
    <property type="match status" value="1"/>
</dbReference>
<dbReference type="HOGENOM" id="CLU_043960_0_0_1"/>